<dbReference type="RefSeq" id="WP_010603062.1">
    <property type="nucleotide sequence ID" value="NZ_JAPJUH010000004.1"/>
</dbReference>
<dbReference type="AlphaFoldDB" id="A0A9X3DGN6"/>
<sequence length="127" mass="13733">MSQEKTITNVPADIAKEMVAAYAKESSKNPSYTKAVWFPAEQIIEITKTLQDGKHDGLRIYFGQYTANTLDGLASEYVGRNTVLLTPTFAAGQIKSSGGITGEHEDDTEDIGNKGSLCPKECDGTEL</sequence>
<organism evidence="2 3">
    <name type="scientific">Pedobacter agri</name>
    <dbReference type="NCBI Taxonomy" id="454586"/>
    <lineage>
        <taxon>Bacteria</taxon>
        <taxon>Pseudomonadati</taxon>
        <taxon>Bacteroidota</taxon>
        <taxon>Sphingobacteriia</taxon>
        <taxon>Sphingobacteriales</taxon>
        <taxon>Sphingobacteriaceae</taxon>
        <taxon>Pedobacter</taxon>
    </lineage>
</organism>
<evidence type="ECO:0000256" key="1">
    <source>
        <dbReference type="SAM" id="MobiDB-lite"/>
    </source>
</evidence>
<keyword evidence="3" id="KW-1185">Reference proteome</keyword>
<gene>
    <name evidence="2" type="ORF">OQZ29_13150</name>
</gene>
<evidence type="ECO:0000313" key="2">
    <source>
        <dbReference type="EMBL" id="MCX3265701.1"/>
    </source>
</evidence>
<protein>
    <submittedName>
        <fullName evidence="2">Uncharacterized protein</fullName>
    </submittedName>
</protein>
<proteinExistence type="predicted"/>
<feature type="region of interest" description="Disordered" evidence="1">
    <location>
        <begin position="95"/>
        <end position="117"/>
    </location>
</feature>
<name>A0A9X3DGN6_9SPHI</name>
<dbReference type="EMBL" id="JAPJUH010000004">
    <property type="protein sequence ID" value="MCX3265701.1"/>
    <property type="molecule type" value="Genomic_DNA"/>
</dbReference>
<comment type="caution">
    <text evidence="2">The sequence shown here is derived from an EMBL/GenBank/DDBJ whole genome shotgun (WGS) entry which is preliminary data.</text>
</comment>
<dbReference type="Proteomes" id="UP001142592">
    <property type="component" value="Unassembled WGS sequence"/>
</dbReference>
<reference evidence="2" key="1">
    <citation type="submission" date="2022-11" db="EMBL/GenBank/DDBJ databases">
        <authorList>
            <person name="Graham C."/>
            <person name="Newman J.D."/>
        </authorList>
    </citation>
    <scope>NUCLEOTIDE SEQUENCE</scope>
    <source>
        <strain evidence="2">DSM 19486</strain>
    </source>
</reference>
<accession>A0A9X3DGN6</accession>
<evidence type="ECO:0000313" key="3">
    <source>
        <dbReference type="Proteomes" id="UP001142592"/>
    </source>
</evidence>